<name>M0LX66_9EURY</name>
<evidence type="ECO:0000256" key="1">
    <source>
        <dbReference type="SAM" id="Phobius"/>
    </source>
</evidence>
<dbReference type="OrthoDB" id="340376at2157"/>
<accession>M0LX66</accession>
<protein>
    <submittedName>
        <fullName evidence="2">Uncharacterized protein</fullName>
    </submittedName>
</protein>
<dbReference type="RefSeq" id="WP_007694303.1">
    <property type="nucleotide sequence ID" value="NZ_AJRK01000020.1"/>
</dbReference>
<keyword evidence="1" id="KW-1133">Transmembrane helix</keyword>
<keyword evidence="3" id="KW-1185">Reference proteome</keyword>
<gene>
    <name evidence="2" type="ORF">C447_12370</name>
</gene>
<comment type="caution">
    <text evidence="2">The sequence shown here is derived from an EMBL/GenBank/DDBJ whole genome shotgun (WGS) entry which is preliminary data.</text>
</comment>
<feature type="transmembrane region" description="Helical" evidence="1">
    <location>
        <begin position="24"/>
        <end position="47"/>
    </location>
</feature>
<feature type="transmembrane region" description="Helical" evidence="1">
    <location>
        <begin position="68"/>
        <end position="88"/>
    </location>
</feature>
<dbReference type="AlphaFoldDB" id="M0LX66"/>
<keyword evidence="1" id="KW-0472">Membrane</keyword>
<sequence length="123" mass="12896">MDLFSVVLGLYILATELPLNQSSGAGIMWPIAVVMFVLVVLTSGPAARSSLGQSFTQWFQDIGYGGRLLVVVSAMAMMAIVLLTLPVPGQAVDGFFIGLISSVVVVVSANYLHAKTVGRPKAA</sequence>
<dbReference type="Proteomes" id="UP000011566">
    <property type="component" value="Unassembled WGS sequence"/>
</dbReference>
<organism evidence="2 3">
    <name type="scientific">Halococcus hamelinensis 100A6</name>
    <dbReference type="NCBI Taxonomy" id="1132509"/>
    <lineage>
        <taxon>Archaea</taxon>
        <taxon>Methanobacteriati</taxon>
        <taxon>Methanobacteriota</taxon>
        <taxon>Stenosarchaea group</taxon>
        <taxon>Halobacteria</taxon>
        <taxon>Halobacteriales</taxon>
        <taxon>Halococcaceae</taxon>
        <taxon>Halococcus</taxon>
    </lineage>
</organism>
<proteinExistence type="predicted"/>
<dbReference type="EMBL" id="AOMB01000033">
    <property type="protein sequence ID" value="EMA37768.1"/>
    <property type="molecule type" value="Genomic_DNA"/>
</dbReference>
<evidence type="ECO:0000313" key="3">
    <source>
        <dbReference type="Proteomes" id="UP000011566"/>
    </source>
</evidence>
<evidence type="ECO:0000313" key="2">
    <source>
        <dbReference type="EMBL" id="EMA37768.1"/>
    </source>
</evidence>
<feature type="transmembrane region" description="Helical" evidence="1">
    <location>
        <begin position="94"/>
        <end position="112"/>
    </location>
</feature>
<dbReference type="PATRIC" id="fig|1132509.6.peg.2837"/>
<reference evidence="2 3" key="1">
    <citation type="journal article" date="2014" name="PLoS Genet.">
        <title>Phylogenetically driven sequencing of extremely halophilic archaea reveals strategies for static and dynamic osmo-response.</title>
        <authorList>
            <person name="Becker E.A."/>
            <person name="Seitzer P.M."/>
            <person name="Tritt A."/>
            <person name="Larsen D."/>
            <person name="Krusor M."/>
            <person name="Yao A.I."/>
            <person name="Wu D."/>
            <person name="Madern D."/>
            <person name="Eisen J.A."/>
            <person name="Darling A.E."/>
            <person name="Facciotti M.T."/>
        </authorList>
    </citation>
    <scope>NUCLEOTIDE SEQUENCE [LARGE SCALE GENOMIC DNA]</scope>
    <source>
        <strain evidence="2 3">100A6</strain>
    </source>
</reference>
<keyword evidence="1" id="KW-0812">Transmembrane</keyword>